<dbReference type="InterPro" id="IPR011767">
    <property type="entry name" value="GLR_AS"/>
</dbReference>
<keyword evidence="3" id="KW-1015">Disulfide bond</keyword>
<organism evidence="6 7">
    <name type="scientific">Sistotremastrum niveocremeum HHB9708</name>
    <dbReference type="NCBI Taxonomy" id="1314777"/>
    <lineage>
        <taxon>Eukaryota</taxon>
        <taxon>Fungi</taxon>
        <taxon>Dikarya</taxon>
        <taxon>Basidiomycota</taxon>
        <taxon>Agaricomycotina</taxon>
        <taxon>Agaricomycetes</taxon>
        <taxon>Sistotremastrales</taxon>
        <taxon>Sistotremastraceae</taxon>
        <taxon>Sertulicium</taxon>
        <taxon>Sertulicium niveocremeum</taxon>
    </lineage>
</organism>
<dbReference type="FunFam" id="3.40.30.10:FF:000276">
    <property type="entry name" value="Glutaredoxin 3"/>
    <property type="match status" value="1"/>
</dbReference>
<dbReference type="PROSITE" id="PS00195">
    <property type="entry name" value="GLUTAREDOXIN_1"/>
    <property type="match status" value="1"/>
</dbReference>
<dbReference type="PANTHER" id="PTHR45694">
    <property type="entry name" value="GLUTAREDOXIN 2"/>
    <property type="match status" value="1"/>
</dbReference>
<dbReference type="NCBIfam" id="TIGR02180">
    <property type="entry name" value="GRX_euk"/>
    <property type="match status" value="1"/>
</dbReference>
<dbReference type="PRINTS" id="PR00160">
    <property type="entry name" value="GLUTAREDOXIN"/>
</dbReference>
<evidence type="ECO:0000256" key="3">
    <source>
        <dbReference type="ARBA" id="ARBA00023157"/>
    </source>
</evidence>
<dbReference type="GO" id="GO:0005737">
    <property type="term" value="C:cytoplasm"/>
    <property type="evidence" value="ECO:0007669"/>
    <property type="project" value="TreeGrafter"/>
</dbReference>
<evidence type="ECO:0000313" key="6">
    <source>
        <dbReference type="EMBL" id="KZS93383.1"/>
    </source>
</evidence>
<name>A0A164UMW4_9AGAM</name>
<reference evidence="6 7" key="1">
    <citation type="journal article" date="2016" name="Mol. Biol. Evol.">
        <title>Comparative Genomics of Early-Diverging Mushroom-Forming Fungi Provides Insights into the Origins of Lignocellulose Decay Capabilities.</title>
        <authorList>
            <person name="Nagy L.G."/>
            <person name="Riley R."/>
            <person name="Tritt A."/>
            <person name="Adam C."/>
            <person name="Daum C."/>
            <person name="Floudas D."/>
            <person name="Sun H."/>
            <person name="Yadav J.S."/>
            <person name="Pangilinan J."/>
            <person name="Larsson K.H."/>
            <person name="Matsuura K."/>
            <person name="Barry K."/>
            <person name="Labutti K."/>
            <person name="Kuo R."/>
            <person name="Ohm R.A."/>
            <person name="Bhattacharya S.S."/>
            <person name="Shirouzu T."/>
            <person name="Yoshinaga Y."/>
            <person name="Martin F.M."/>
            <person name="Grigoriev I.V."/>
            <person name="Hibbett D.S."/>
        </authorList>
    </citation>
    <scope>NUCLEOTIDE SEQUENCE [LARGE SCALE GENOMIC DNA]</scope>
    <source>
        <strain evidence="6 7">HHB9708</strain>
    </source>
</reference>
<gene>
    <name evidence="6" type="ORF">SISNIDRAFT_485638</name>
</gene>
<keyword evidence="1" id="KW-0813">Transport</keyword>
<dbReference type="PANTHER" id="PTHR45694:SF18">
    <property type="entry name" value="GLUTAREDOXIN-1-RELATED"/>
    <property type="match status" value="1"/>
</dbReference>
<dbReference type="InterPro" id="IPR011899">
    <property type="entry name" value="Glutaredoxin_euk/vir"/>
</dbReference>
<sequence>MSPVKQLVESTIADNKVAIFSKSWCPYCARAKKLLTTYPGLDQSDVKILELDLRDDGSEIQSYLQSSTGQRTVPNIFINQEHIGGSDDLSALERSGKLKTLVAA</sequence>
<dbReference type="PROSITE" id="PS51354">
    <property type="entry name" value="GLUTAREDOXIN_2"/>
    <property type="match status" value="1"/>
</dbReference>
<keyword evidence="7" id="KW-1185">Reference proteome</keyword>
<dbReference type="SUPFAM" id="SSF52833">
    <property type="entry name" value="Thioredoxin-like"/>
    <property type="match status" value="1"/>
</dbReference>
<evidence type="ECO:0000256" key="2">
    <source>
        <dbReference type="ARBA" id="ARBA00022982"/>
    </source>
</evidence>
<evidence type="ECO:0000259" key="5">
    <source>
        <dbReference type="Pfam" id="PF00462"/>
    </source>
</evidence>
<dbReference type="EMBL" id="KV419407">
    <property type="protein sequence ID" value="KZS93383.1"/>
    <property type="molecule type" value="Genomic_DNA"/>
</dbReference>
<dbReference type="Proteomes" id="UP000076722">
    <property type="component" value="Unassembled WGS sequence"/>
</dbReference>
<dbReference type="InterPro" id="IPR036249">
    <property type="entry name" value="Thioredoxin-like_sf"/>
</dbReference>
<evidence type="ECO:0000256" key="4">
    <source>
        <dbReference type="ARBA" id="ARBA00023284"/>
    </source>
</evidence>
<dbReference type="STRING" id="1314777.A0A164UMW4"/>
<dbReference type="CDD" id="cd03419">
    <property type="entry name" value="GRX_GRXh_1_2_like"/>
    <property type="match status" value="1"/>
</dbReference>
<feature type="domain" description="Glutaredoxin" evidence="5">
    <location>
        <begin position="17"/>
        <end position="83"/>
    </location>
</feature>
<evidence type="ECO:0000313" key="7">
    <source>
        <dbReference type="Proteomes" id="UP000076722"/>
    </source>
</evidence>
<dbReference type="GO" id="GO:0015038">
    <property type="term" value="F:glutathione disulfide oxidoreductase activity"/>
    <property type="evidence" value="ECO:0007669"/>
    <property type="project" value="TreeGrafter"/>
</dbReference>
<dbReference type="GO" id="GO:0034599">
    <property type="term" value="P:cellular response to oxidative stress"/>
    <property type="evidence" value="ECO:0007669"/>
    <property type="project" value="TreeGrafter"/>
</dbReference>
<evidence type="ECO:0000256" key="1">
    <source>
        <dbReference type="ARBA" id="ARBA00022448"/>
    </source>
</evidence>
<keyword evidence="2" id="KW-0249">Electron transport</keyword>
<dbReference type="OrthoDB" id="418495at2759"/>
<dbReference type="InterPro" id="IPR014025">
    <property type="entry name" value="Glutaredoxin_subgr"/>
</dbReference>
<dbReference type="Gene3D" id="3.40.30.10">
    <property type="entry name" value="Glutaredoxin"/>
    <property type="match status" value="1"/>
</dbReference>
<dbReference type="AlphaFoldDB" id="A0A164UMW4"/>
<protein>
    <submittedName>
        <fullName evidence="6">Putative GRX1-glutaredoxin</fullName>
    </submittedName>
</protein>
<keyword evidence="4" id="KW-0676">Redox-active center</keyword>
<accession>A0A164UMW4</accession>
<dbReference type="InterPro" id="IPR002109">
    <property type="entry name" value="Glutaredoxin"/>
</dbReference>
<proteinExistence type="predicted"/>
<dbReference type="Pfam" id="PF00462">
    <property type="entry name" value="Glutaredoxin"/>
    <property type="match status" value="1"/>
</dbReference>